<evidence type="ECO:0000256" key="1">
    <source>
        <dbReference type="SAM" id="MobiDB-lite"/>
    </source>
</evidence>
<reference evidence="2" key="1">
    <citation type="submission" date="2021-04" db="EMBL/GenBank/DDBJ databases">
        <authorList>
            <person name="Tunstrom K."/>
        </authorList>
    </citation>
    <scope>NUCLEOTIDE SEQUENCE</scope>
</reference>
<dbReference type="EMBL" id="CAJQZP010001196">
    <property type="protein sequence ID" value="CAG5028372.1"/>
    <property type="molecule type" value="Genomic_DNA"/>
</dbReference>
<feature type="region of interest" description="Disordered" evidence="1">
    <location>
        <begin position="1"/>
        <end position="67"/>
    </location>
</feature>
<proteinExistence type="predicted"/>
<dbReference type="OrthoDB" id="444265at2759"/>
<organism evidence="2 3">
    <name type="scientific">Parnassius apollo</name>
    <name type="common">Apollo butterfly</name>
    <name type="synonym">Papilio apollo</name>
    <dbReference type="NCBI Taxonomy" id="110799"/>
    <lineage>
        <taxon>Eukaryota</taxon>
        <taxon>Metazoa</taxon>
        <taxon>Ecdysozoa</taxon>
        <taxon>Arthropoda</taxon>
        <taxon>Hexapoda</taxon>
        <taxon>Insecta</taxon>
        <taxon>Pterygota</taxon>
        <taxon>Neoptera</taxon>
        <taxon>Endopterygota</taxon>
        <taxon>Lepidoptera</taxon>
        <taxon>Glossata</taxon>
        <taxon>Ditrysia</taxon>
        <taxon>Papilionoidea</taxon>
        <taxon>Papilionidae</taxon>
        <taxon>Parnassiinae</taxon>
        <taxon>Parnassini</taxon>
        <taxon>Parnassius</taxon>
        <taxon>Parnassius</taxon>
    </lineage>
</organism>
<protein>
    <submittedName>
        <fullName evidence="2">(apollo) hypothetical protein</fullName>
    </submittedName>
</protein>
<dbReference type="AlphaFoldDB" id="A0A8S3XKX7"/>
<evidence type="ECO:0000313" key="3">
    <source>
        <dbReference type="Proteomes" id="UP000691718"/>
    </source>
</evidence>
<evidence type="ECO:0000313" key="2">
    <source>
        <dbReference type="EMBL" id="CAG5028372.1"/>
    </source>
</evidence>
<sequence>MRNPKYDERRFEENYNRRQREDAYHSREDPRSYNRYNQYDEKAPKRREMADGRDYRERRGPPDVERYRDREYTEKKERYREDRYSVESDVSTENYNEFGQNMLLLQRYLNVFTLHDNCSRHV</sequence>
<dbReference type="Proteomes" id="UP000691718">
    <property type="component" value="Unassembled WGS sequence"/>
</dbReference>
<accession>A0A8S3XKX7</accession>
<keyword evidence="3" id="KW-1185">Reference proteome</keyword>
<comment type="caution">
    <text evidence="2">The sequence shown here is derived from an EMBL/GenBank/DDBJ whole genome shotgun (WGS) entry which is preliminary data.</text>
</comment>
<name>A0A8S3XKX7_PARAO</name>
<gene>
    <name evidence="2" type="ORF">PAPOLLO_LOCUS19032</name>
</gene>